<reference evidence="1 2" key="1">
    <citation type="submission" date="2020-02" db="EMBL/GenBank/DDBJ databases">
        <title>Draft genome sequence of Limisphaera ngatamarikiensis NGM72.4T, a thermophilic Verrucomicrobia grouped in subdivision 3.</title>
        <authorList>
            <person name="Carere C.R."/>
            <person name="Steen J."/>
            <person name="Hugenholtz P."/>
            <person name="Stott M.B."/>
        </authorList>
    </citation>
    <scope>NUCLEOTIDE SEQUENCE [LARGE SCALE GENOMIC DNA]</scope>
    <source>
        <strain evidence="1 2">NGM72.4</strain>
    </source>
</reference>
<dbReference type="RefSeq" id="WP_165106286.1">
    <property type="nucleotide sequence ID" value="NZ_JAAKYA010000027.1"/>
</dbReference>
<comment type="caution">
    <text evidence="1">The sequence shown here is derived from an EMBL/GenBank/DDBJ whole genome shotgun (WGS) entry which is preliminary data.</text>
</comment>
<dbReference type="PANTHER" id="PTHR43235">
    <property type="entry name" value="GLUTAMINE AMIDOTRANSFERASE PB2B2.05-RELATED"/>
    <property type="match status" value="1"/>
</dbReference>
<protein>
    <submittedName>
        <fullName evidence="1">C26 family cysteine hydrolase domain-containing family</fullName>
    </submittedName>
</protein>
<organism evidence="1 2">
    <name type="scientific">Limisphaera ngatamarikiensis</name>
    <dbReference type="NCBI Taxonomy" id="1324935"/>
    <lineage>
        <taxon>Bacteria</taxon>
        <taxon>Pseudomonadati</taxon>
        <taxon>Verrucomicrobiota</taxon>
        <taxon>Verrucomicrobiia</taxon>
        <taxon>Limisphaerales</taxon>
        <taxon>Limisphaeraceae</taxon>
        <taxon>Limisphaera</taxon>
    </lineage>
</organism>
<dbReference type="InterPro" id="IPR029062">
    <property type="entry name" value="Class_I_gatase-like"/>
</dbReference>
<dbReference type="Proteomes" id="UP000477311">
    <property type="component" value="Unassembled WGS sequence"/>
</dbReference>
<gene>
    <name evidence="1" type="ORF">G4L39_04680</name>
</gene>
<dbReference type="Pfam" id="PF07722">
    <property type="entry name" value="Peptidase_C26"/>
    <property type="match status" value="1"/>
</dbReference>
<proteinExistence type="predicted"/>
<evidence type="ECO:0000313" key="2">
    <source>
        <dbReference type="Proteomes" id="UP000477311"/>
    </source>
</evidence>
<dbReference type="GO" id="GO:0005829">
    <property type="term" value="C:cytosol"/>
    <property type="evidence" value="ECO:0007669"/>
    <property type="project" value="TreeGrafter"/>
</dbReference>
<keyword evidence="1" id="KW-0378">Hydrolase</keyword>
<dbReference type="GO" id="GO:0033969">
    <property type="term" value="F:gamma-glutamyl-gamma-aminobutyrate hydrolase activity"/>
    <property type="evidence" value="ECO:0007669"/>
    <property type="project" value="TreeGrafter"/>
</dbReference>
<dbReference type="GO" id="GO:0006598">
    <property type="term" value="P:polyamine catabolic process"/>
    <property type="evidence" value="ECO:0007669"/>
    <property type="project" value="TreeGrafter"/>
</dbReference>
<evidence type="ECO:0000313" key="1">
    <source>
        <dbReference type="EMBL" id="NGO38689.1"/>
    </source>
</evidence>
<dbReference type="SUPFAM" id="SSF52317">
    <property type="entry name" value="Class I glutamine amidotransferase-like"/>
    <property type="match status" value="1"/>
</dbReference>
<accession>A0A6M1RMB6</accession>
<sequence>MGRKPLVLVTADVDPEGTEFGDHSVSLAWAYGLALEQAGALPVVLPAVVGETTIRDLVARCDGVLLTSGGDLNPRLYRTGLPARLQQTVQPTPDHGWRDLTERRVLREVFDQRKPLPVICRGHQLLNVALGGTLIVGFARAAAPGIESSPTGSQGRRRS</sequence>
<dbReference type="InterPro" id="IPR011697">
    <property type="entry name" value="Peptidase_C26"/>
</dbReference>
<dbReference type="InterPro" id="IPR044668">
    <property type="entry name" value="PuuD-like"/>
</dbReference>
<dbReference type="AlphaFoldDB" id="A0A6M1RMB6"/>
<dbReference type="Gene3D" id="3.40.50.880">
    <property type="match status" value="1"/>
</dbReference>
<keyword evidence="2" id="KW-1185">Reference proteome</keyword>
<dbReference type="PANTHER" id="PTHR43235:SF1">
    <property type="entry name" value="GLUTAMINE AMIDOTRANSFERASE PB2B2.05-RELATED"/>
    <property type="match status" value="1"/>
</dbReference>
<name>A0A6M1RMB6_9BACT</name>
<dbReference type="EMBL" id="JAAKYA010000027">
    <property type="protein sequence ID" value="NGO38689.1"/>
    <property type="molecule type" value="Genomic_DNA"/>
</dbReference>